<sequence>MQHFAAKYCRDNPGRFSDEDCVYVLAYSVMMLQTSLHKPSIKEKDRMTKAQFISNNRGIDGGKDLPQEYLEALYDIAAWHILHPAGPVGFYLQFGSFESKSQDVCQDFLIESP</sequence>
<evidence type="ECO:0000313" key="3">
    <source>
        <dbReference type="Proteomes" id="UP000649617"/>
    </source>
</evidence>
<dbReference type="AlphaFoldDB" id="A0A812VT46"/>
<comment type="caution">
    <text evidence="2">The sequence shown here is derived from an EMBL/GenBank/DDBJ whole genome shotgun (WGS) entry which is preliminary data.</text>
</comment>
<dbReference type="GO" id="GO:0032012">
    <property type="term" value="P:regulation of ARF protein signal transduction"/>
    <property type="evidence" value="ECO:0007669"/>
    <property type="project" value="InterPro"/>
</dbReference>
<proteinExistence type="predicted"/>
<dbReference type="InterPro" id="IPR000904">
    <property type="entry name" value="Sec7_dom"/>
</dbReference>
<dbReference type="PROSITE" id="PS50190">
    <property type="entry name" value="SEC7"/>
    <property type="match status" value="1"/>
</dbReference>
<accession>A0A812VT46</accession>
<dbReference type="GO" id="GO:0005085">
    <property type="term" value="F:guanyl-nucleotide exchange factor activity"/>
    <property type="evidence" value="ECO:0007669"/>
    <property type="project" value="InterPro"/>
</dbReference>
<name>A0A812VT46_SYMPI</name>
<feature type="domain" description="SEC7" evidence="1">
    <location>
        <begin position="1"/>
        <end position="75"/>
    </location>
</feature>
<dbReference type="SUPFAM" id="SSF48425">
    <property type="entry name" value="Sec7 domain"/>
    <property type="match status" value="1"/>
</dbReference>
<keyword evidence="3" id="KW-1185">Reference proteome</keyword>
<dbReference type="Pfam" id="PF01369">
    <property type="entry name" value="Sec7"/>
    <property type="match status" value="1"/>
</dbReference>
<organism evidence="2 3">
    <name type="scientific">Symbiodinium pilosum</name>
    <name type="common">Dinoflagellate</name>
    <dbReference type="NCBI Taxonomy" id="2952"/>
    <lineage>
        <taxon>Eukaryota</taxon>
        <taxon>Sar</taxon>
        <taxon>Alveolata</taxon>
        <taxon>Dinophyceae</taxon>
        <taxon>Suessiales</taxon>
        <taxon>Symbiodiniaceae</taxon>
        <taxon>Symbiodinium</taxon>
    </lineage>
</organism>
<dbReference type="Gene3D" id="1.10.1000.11">
    <property type="entry name" value="Arf Nucleotide-binding Site Opener,domain 2"/>
    <property type="match status" value="1"/>
</dbReference>
<evidence type="ECO:0000259" key="1">
    <source>
        <dbReference type="PROSITE" id="PS50190"/>
    </source>
</evidence>
<reference evidence="2" key="1">
    <citation type="submission" date="2021-02" db="EMBL/GenBank/DDBJ databases">
        <authorList>
            <person name="Dougan E. K."/>
            <person name="Rhodes N."/>
            <person name="Thang M."/>
            <person name="Chan C."/>
        </authorList>
    </citation>
    <scope>NUCLEOTIDE SEQUENCE</scope>
</reference>
<protein>
    <submittedName>
        <fullName evidence="2">BIG1 protein</fullName>
    </submittedName>
</protein>
<dbReference type="OrthoDB" id="18431at2759"/>
<dbReference type="InterPro" id="IPR035999">
    <property type="entry name" value="Sec7_dom_sf"/>
</dbReference>
<dbReference type="EMBL" id="CAJNIZ010042861">
    <property type="protein sequence ID" value="CAE7641264.1"/>
    <property type="molecule type" value="Genomic_DNA"/>
</dbReference>
<dbReference type="InterPro" id="IPR023394">
    <property type="entry name" value="Sec7_C_sf"/>
</dbReference>
<dbReference type="PANTHER" id="PTHR10663">
    <property type="entry name" value="GUANYL-NUCLEOTIDE EXCHANGE FACTOR"/>
    <property type="match status" value="1"/>
</dbReference>
<dbReference type="PANTHER" id="PTHR10663:SF375">
    <property type="entry name" value="LD29171P"/>
    <property type="match status" value="1"/>
</dbReference>
<dbReference type="Proteomes" id="UP000649617">
    <property type="component" value="Unassembled WGS sequence"/>
</dbReference>
<gene>
    <name evidence="2" type="primary">BIG1</name>
    <name evidence="2" type="ORF">SPIL2461_LOCUS16985</name>
</gene>
<evidence type="ECO:0000313" key="2">
    <source>
        <dbReference type="EMBL" id="CAE7641264.1"/>
    </source>
</evidence>